<dbReference type="InterPro" id="IPR050707">
    <property type="entry name" value="HTH_MetabolicPath_Reg"/>
</dbReference>
<dbReference type="Gene3D" id="1.10.10.10">
    <property type="entry name" value="Winged helix-like DNA-binding domain superfamily/Winged helix DNA-binding domain"/>
    <property type="match status" value="1"/>
</dbReference>
<evidence type="ECO:0000259" key="5">
    <source>
        <dbReference type="PROSITE" id="PS51078"/>
    </source>
</evidence>
<dbReference type="PROSITE" id="PS51078">
    <property type="entry name" value="ICLR_ED"/>
    <property type="match status" value="1"/>
</dbReference>
<evidence type="ECO:0000256" key="1">
    <source>
        <dbReference type="ARBA" id="ARBA00023015"/>
    </source>
</evidence>
<sequence>MQTPSLRSRLGSTLIPDEEVTMAGGSREPGRTVTSKVLSILEAFEKSRGALSLTDIAEKSGLPLSTAHRLVNELTEWGFLSREPNGRYQLGIRLWELAQNTGRQLRDAARPYVQDLFSLTGETAHLAVRAGHEVLYIDRVYGSKRVPRASRVGGRLPMHATAVGKVILAFEEDWVRDAYLNRQLERHTAHTHVDPQKLAAELAQIREQGYATTLEEVRLGSCSIAVPVFHTGRIGAAIGLVLPTNQAATMTRHLPVLRGISAQIERATARIPLETLLGSNVAGTD</sequence>
<accession>A0ABN2YH77</accession>
<dbReference type="PANTHER" id="PTHR30136">
    <property type="entry name" value="HELIX-TURN-HELIX TRANSCRIPTIONAL REGULATOR, ICLR FAMILY"/>
    <property type="match status" value="1"/>
</dbReference>
<dbReference type="InterPro" id="IPR036390">
    <property type="entry name" value="WH_DNA-bd_sf"/>
</dbReference>
<evidence type="ECO:0000256" key="2">
    <source>
        <dbReference type="ARBA" id="ARBA00023125"/>
    </source>
</evidence>
<keyword evidence="2" id="KW-0238">DNA-binding</keyword>
<evidence type="ECO:0000313" key="7">
    <source>
        <dbReference type="Proteomes" id="UP001500102"/>
    </source>
</evidence>
<dbReference type="InterPro" id="IPR036388">
    <property type="entry name" value="WH-like_DNA-bd_sf"/>
</dbReference>
<dbReference type="SUPFAM" id="SSF55781">
    <property type="entry name" value="GAF domain-like"/>
    <property type="match status" value="1"/>
</dbReference>
<organism evidence="6 7">
    <name type="scientific">Arthrobacter humicola</name>
    <dbReference type="NCBI Taxonomy" id="409291"/>
    <lineage>
        <taxon>Bacteria</taxon>
        <taxon>Bacillati</taxon>
        <taxon>Actinomycetota</taxon>
        <taxon>Actinomycetes</taxon>
        <taxon>Micrococcales</taxon>
        <taxon>Micrococcaceae</taxon>
        <taxon>Arthrobacter</taxon>
    </lineage>
</organism>
<dbReference type="PROSITE" id="PS51077">
    <property type="entry name" value="HTH_ICLR"/>
    <property type="match status" value="1"/>
</dbReference>
<dbReference type="InterPro" id="IPR005471">
    <property type="entry name" value="Tscrpt_reg_IclR_N"/>
</dbReference>
<feature type="domain" description="IclR-ED" evidence="5">
    <location>
        <begin position="93"/>
        <end position="270"/>
    </location>
</feature>
<dbReference type="Pfam" id="PF01614">
    <property type="entry name" value="IclR_C"/>
    <property type="match status" value="1"/>
</dbReference>
<dbReference type="Proteomes" id="UP001500102">
    <property type="component" value="Unassembled WGS sequence"/>
</dbReference>
<dbReference type="InterPro" id="IPR014757">
    <property type="entry name" value="Tscrpt_reg_IclR_C"/>
</dbReference>
<dbReference type="EMBL" id="BAAAQB010000006">
    <property type="protein sequence ID" value="GAA2127107.1"/>
    <property type="molecule type" value="Genomic_DNA"/>
</dbReference>
<evidence type="ECO:0000256" key="3">
    <source>
        <dbReference type="ARBA" id="ARBA00023163"/>
    </source>
</evidence>
<gene>
    <name evidence="6" type="ORF">GCM10009825_04910</name>
</gene>
<dbReference type="InterPro" id="IPR029016">
    <property type="entry name" value="GAF-like_dom_sf"/>
</dbReference>
<keyword evidence="7" id="KW-1185">Reference proteome</keyword>
<dbReference type="Pfam" id="PF09339">
    <property type="entry name" value="HTH_IclR"/>
    <property type="match status" value="1"/>
</dbReference>
<comment type="caution">
    <text evidence="6">The sequence shown here is derived from an EMBL/GenBank/DDBJ whole genome shotgun (WGS) entry which is preliminary data.</text>
</comment>
<dbReference type="PANTHER" id="PTHR30136:SF24">
    <property type="entry name" value="HTH-TYPE TRANSCRIPTIONAL REPRESSOR ALLR"/>
    <property type="match status" value="1"/>
</dbReference>
<evidence type="ECO:0000313" key="6">
    <source>
        <dbReference type="EMBL" id="GAA2127107.1"/>
    </source>
</evidence>
<protein>
    <submittedName>
        <fullName evidence="6">IclR family transcriptional regulator</fullName>
    </submittedName>
</protein>
<name>A0ABN2YH77_9MICC</name>
<feature type="domain" description="HTH iclR-type" evidence="4">
    <location>
        <begin position="31"/>
        <end position="92"/>
    </location>
</feature>
<evidence type="ECO:0000259" key="4">
    <source>
        <dbReference type="PROSITE" id="PS51077"/>
    </source>
</evidence>
<dbReference type="Gene3D" id="3.30.450.40">
    <property type="match status" value="1"/>
</dbReference>
<keyword evidence="3" id="KW-0804">Transcription</keyword>
<dbReference type="SUPFAM" id="SSF46785">
    <property type="entry name" value="Winged helix' DNA-binding domain"/>
    <property type="match status" value="1"/>
</dbReference>
<proteinExistence type="predicted"/>
<keyword evidence="1" id="KW-0805">Transcription regulation</keyword>
<dbReference type="SMART" id="SM00346">
    <property type="entry name" value="HTH_ICLR"/>
    <property type="match status" value="1"/>
</dbReference>
<reference evidence="6 7" key="1">
    <citation type="journal article" date="2019" name="Int. J. Syst. Evol. Microbiol.">
        <title>The Global Catalogue of Microorganisms (GCM) 10K type strain sequencing project: providing services to taxonomists for standard genome sequencing and annotation.</title>
        <authorList>
            <consortium name="The Broad Institute Genomics Platform"/>
            <consortium name="The Broad Institute Genome Sequencing Center for Infectious Disease"/>
            <person name="Wu L."/>
            <person name="Ma J."/>
        </authorList>
    </citation>
    <scope>NUCLEOTIDE SEQUENCE [LARGE SCALE GENOMIC DNA]</scope>
    <source>
        <strain evidence="6 7">JCM 15921</strain>
    </source>
</reference>